<feature type="compositionally biased region" description="Acidic residues" evidence="1">
    <location>
        <begin position="264"/>
        <end position="285"/>
    </location>
</feature>
<dbReference type="PANTHER" id="PTHR36166:SF1">
    <property type="entry name" value="SRPBCC DOMAIN-CONTAINING PROTEIN"/>
    <property type="match status" value="1"/>
</dbReference>
<gene>
    <name evidence="2" type="ORF">DFQ27_006040</name>
</gene>
<dbReference type="PANTHER" id="PTHR36166">
    <property type="entry name" value="CHROMOSOME 9, WHOLE GENOME SHOTGUN SEQUENCE"/>
    <property type="match status" value="1"/>
</dbReference>
<organism evidence="2 3">
    <name type="scientific">Actinomortierella ambigua</name>
    <dbReference type="NCBI Taxonomy" id="1343610"/>
    <lineage>
        <taxon>Eukaryota</taxon>
        <taxon>Fungi</taxon>
        <taxon>Fungi incertae sedis</taxon>
        <taxon>Mucoromycota</taxon>
        <taxon>Mortierellomycotina</taxon>
        <taxon>Mortierellomycetes</taxon>
        <taxon>Mortierellales</taxon>
        <taxon>Mortierellaceae</taxon>
        <taxon>Actinomortierella</taxon>
    </lineage>
</organism>
<proteinExistence type="predicted"/>
<comment type="caution">
    <text evidence="2">The sequence shown here is derived from an EMBL/GenBank/DDBJ whole genome shotgun (WGS) entry which is preliminary data.</text>
</comment>
<feature type="compositionally biased region" description="Polar residues" evidence="1">
    <location>
        <begin position="347"/>
        <end position="367"/>
    </location>
</feature>
<dbReference type="OrthoDB" id="509124at2759"/>
<evidence type="ECO:0000313" key="3">
    <source>
        <dbReference type="Proteomes" id="UP000807716"/>
    </source>
</evidence>
<feature type="compositionally biased region" description="Acidic residues" evidence="1">
    <location>
        <begin position="229"/>
        <end position="247"/>
    </location>
</feature>
<dbReference type="Gene3D" id="3.30.530.20">
    <property type="match status" value="1"/>
</dbReference>
<dbReference type="InterPro" id="IPR023393">
    <property type="entry name" value="START-like_dom_sf"/>
</dbReference>
<feature type="compositionally biased region" description="Low complexity" evidence="1">
    <location>
        <begin position="193"/>
        <end position="202"/>
    </location>
</feature>
<name>A0A9P6UB29_9FUNG</name>
<reference evidence="2" key="1">
    <citation type="journal article" date="2020" name="Fungal Divers.">
        <title>Resolving the Mortierellaceae phylogeny through synthesis of multi-gene phylogenetics and phylogenomics.</title>
        <authorList>
            <person name="Vandepol N."/>
            <person name="Liber J."/>
            <person name="Desiro A."/>
            <person name="Na H."/>
            <person name="Kennedy M."/>
            <person name="Barry K."/>
            <person name="Grigoriev I.V."/>
            <person name="Miller A.N."/>
            <person name="O'Donnell K."/>
            <person name="Stajich J.E."/>
            <person name="Bonito G."/>
        </authorList>
    </citation>
    <scope>NUCLEOTIDE SEQUENCE</scope>
    <source>
        <strain evidence="2">BC1065</strain>
    </source>
</reference>
<protein>
    <recommendedName>
        <fullName evidence="4">SRPBCC domain-containing protein</fullName>
    </recommendedName>
</protein>
<feature type="compositionally biased region" description="Low complexity" evidence="1">
    <location>
        <begin position="308"/>
        <end position="331"/>
    </location>
</feature>
<dbReference type="CDD" id="cd07822">
    <property type="entry name" value="SRPBCC_4"/>
    <property type="match status" value="1"/>
</dbReference>
<dbReference type="AlphaFoldDB" id="A0A9P6UB29"/>
<dbReference type="Pfam" id="PF10604">
    <property type="entry name" value="Polyketide_cyc2"/>
    <property type="match status" value="1"/>
</dbReference>
<evidence type="ECO:0000256" key="1">
    <source>
        <dbReference type="SAM" id="MobiDB-lite"/>
    </source>
</evidence>
<feature type="compositionally biased region" description="Low complexity" evidence="1">
    <location>
        <begin position="448"/>
        <end position="462"/>
    </location>
</feature>
<keyword evidence="3" id="KW-1185">Reference proteome</keyword>
<dbReference type="SUPFAM" id="SSF55961">
    <property type="entry name" value="Bet v1-like"/>
    <property type="match status" value="1"/>
</dbReference>
<feature type="compositionally biased region" description="Basic and acidic residues" evidence="1">
    <location>
        <begin position="181"/>
        <end position="192"/>
    </location>
</feature>
<dbReference type="EMBL" id="JAAAJB010000044">
    <property type="protein sequence ID" value="KAG0268672.1"/>
    <property type="molecule type" value="Genomic_DNA"/>
</dbReference>
<feature type="compositionally biased region" description="Basic and acidic residues" evidence="1">
    <location>
        <begin position="434"/>
        <end position="443"/>
    </location>
</feature>
<feature type="region of interest" description="Disordered" evidence="1">
    <location>
        <begin position="180"/>
        <end position="462"/>
    </location>
</feature>
<dbReference type="Proteomes" id="UP000807716">
    <property type="component" value="Unassembled WGS sequence"/>
</dbReference>
<evidence type="ECO:0008006" key="4">
    <source>
        <dbReference type="Google" id="ProtNLM"/>
    </source>
</evidence>
<sequence>MTKTQKTLENKTGISIQASPDKVWEVLVDLEHYEDWNPLFVKARGTLAEGEILQIKTRLPVRMFCGAPMTRNWTSRVTKVLPNNSLEWFTPALMNGFLDGTHFFQLTASSDGQTTEFVQGERYEGWGTGFFAGFGTLEDARLGFAVMNRALKLEVLRRLSEGELVATDDGTTTVVALSTHGDMKEKGGEDVHNTNTTATTTTISSAAVDEKGGANKGSKGAAVTRSAAAEEEEEEEEDDDDDAEETIEVVGVRGRTTAAAKSGDDEEDEDDEEEDEDTDDDDDAENNTSQREAAVQGLDISDRHAVDAARATAATTSSPLTTSTESSSPPAQGHGKRRSLVERISMFSVQSASSPASVHNNSGLRSSTAEEDEDEIDPSRTSTSRPRLHTQEAGEEEGEQQHDRLFDRPPPQLQLQFQPRSSLSHDGGGAGGAEEAKLSKADSKPFQLGLDLSLGSGLDFTF</sequence>
<feature type="compositionally biased region" description="Low complexity" evidence="1">
    <location>
        <begin position="413"/>
        <end position="424"/>
    </location>
</feature>
<evidence type="ECO:0000313" key="2">
    <source>
        <dbReference type="EMBL" id="KAG0268672.1"/>
    </source>
</evidence>
<accession>A0A9P6UB29</accession>
<dbReference type="InterPro" id="IPR019587">
    <property type="entry name" value="Polyketide_cyclase/dehydratase"/>
</dbReference>